<dbReference type="Proteomes" id="UP000821866">
    <property type="component" value="Chromosome 8"/>
</dbReference>
<dbReference type="VEuPathDB" id="VectorBase:LOC119165309"/>
<evidence type="ECO:0000256" key="1">
    <source>
        <dbReference type="SAM" id="MobiDB-lite"/>
    </source>
</evidence>
<comment type="caution">
    <text evidence="2">The sequence shown here is derived from an EMBL/GenBank/DDBJ whole genome shotgun (WGS) entry which is preliminary data.</text>
</comment>
<sequence length="162" mass="17787">MKVMLKMAKDRLSFLESMVQVEHLGDGATKISSDMHRRYKASATWAVAPQSLQTRLRKTKVGVARTPVKLLSRLSRPAANGAYSTTTAVSRRLEKLNEIAKQTRSPEPRSTAGKRGSRGTSCFGGMRERRVSTVKGVEIADGEPELLFSDIAGQEVAKQVLK</sequence>
<feature type="region of interest" description="Disordered" evidence="1">
    <location>
        <begin position="100"/>
        <end position="127"/>
    </location>
</feature>
<dbReference type="AlphaFoldDB" id="A0A9J6DDA6"/>
<organism evidence="2 3">
    <name type="scientific">Rhipicephalus microplus</name>
    <name type="common">Cattle tick</name>
    <name type="synonym">Boophilus microplus</name>
    <dbReference type="NCBI Taxonomy" id="6941"/>
    <lineage>
        <taxon>Eukaryota</taxon>
        <taxon>Metazoa</taxon>
        <taxon>Ecdysozoa</taxon>
        <taxon>Arthropoda</taxon>
        <taxon>Chelicerata</taxon>
        <taxon>Arachnida</taxon>
        <taxon>Acari</taxon>
        <taxon>Parasitiformes</taxon>
        <taxon>Ixodida</taxon>
        <taxon>Ixodoidea</taxon>
        <taxon>Ixodidae</taxon>
        <taxon>Rhipicephalinae</taxon>
        <taxon>Rhipicephalus</taxon>
        <taxon>Boophilus</taxon>
    </lineage>
</organism>
<reference evidence="2" key="2">
    <citation type="submission" date="2021-09" db="EMBL/GenBank/DDBJ databases">
        <authorList>
            <person name="Jia N."/>
            <person name="Wang J."/>
            <person name="Shi W."/>
            <person name="Du L."/>
            <person name="Sun Y."/>
            <person name="Zhan W."/>
            <person name="Jiang J."/>
            <person name="Wang Q."/>
            <person name="Zhang B."/>
            <person name="Ji P."/>
            <person name="Sakyi L.B."/>
            <person name="Cui X."/>
            <person name="Yuan T."/>
            <person name="Jiang B."/>
            <person name="Yang W."/>
            <person name="Lam T.T.-Y."/>
            <person name="Chang Q."/>
            <person name="Ding S."/>
            <person name="Wang X."/>
            <person name="Zhu J."/>
            <person name="Ruan X."/>
            <person name="Zhao L."/>
            <person name="Wei J."/>
            <person name="Que T."/>
            <person name="Du C."/>
            <person name="Cheng J."/>
            <person name="Dai P."/>
            <person name="Han X."/>
            <person name="Huang E."/>
            <person name="Gao Y."/>
            <person name="Liu J."/>
            <person name="Shao H."/>
            <person name="Ye R."/>
            <person name="Li L."/>
            <person name="Wei W."/>
            <person name="Wang X."/>
            <person name="Wang C."/>
            <person name="Huo Q."/>
            <person name="Li W."/>
            <person name="Guo W."/>
            <person name="Chen H."/>
            <person name="Chen S."/>
            <person name="Zhou L."/>
            <person name="Zhou L."/>
            <person name="Ni X."/>
            <person name="Tian J."/>
            <person name="Zhou Y."/>
            <person name="Sheng Y."/>
            <person name="Liu T."/>
            <person name="Pan Y."/>
            <person name="Xia L."/>
            <person name="Li J."/>
            <person name="Zhao F."/>
            <person name="Cao W."/>
        </authorList>
    </citation>
    <scope>NUCLEOTIDE SEQUENCE</scope>
    <source>
        <strain evidence="2">Rmic-2018</strain>
        <tissue evidence="2">Larvae</tissue>
    </source>
</reference>
<protein>
    <submittedName>
        <fullName evidence="2">Uncharacterized protein</fullName>
    </submittedName>
</protein>
<name>A0A9J6DDA6_RHIMP</name>
<reference evidence="2" key="1">
    <citation type="journal article" date="2020" name="Cell">
        <title>Large-Scale Comparative Analyses of Tick Genomes Elucidate Their Genetic Diversity and Vector Capacities.</title>
        <authorList>
            <consortium name="Tick Genome and Microbiome Consortium (TIGMIC)"/>
            <person name="Jia N."/>
            <person name="Wang J."/>
            <person name="Shi W."/>
            <person name="Du L."/>
            <person name="Sun Y."/>
            <person name="Zhan W."/>
            <person name="Jiang J.F."/>
            <person name="Wang Q."/>
            <person name="Zhang B."/>
            <person name="Ji P."/>
            <person name="Bell-Sakyi L."/>
            <person name="Cui X.M."/>
            <person name="Yuan T.T."/>
            <person name="Jiang B.G."/>
            <person name="Yang W.F."/>
            <person name="Lam T.T."/>
            <person name="Chang Q.C."/>
            <person name="Ding S.J."/>
            <person name="Wang X.J."/>
            <person name="Zhu J.G."/>
            <person name="Ruan X.D."/>
            <person name="Zhao L."/>
            <person name="Wei J.T."/>
            <person name="Ye R.Z."/>
            <person name="Que T.C."/>
            <person name="Du C.H."/>
            <person name="Zhou Y.H."/>
            <person name="Cheng J.X."/>
            <person name="Dai P.F."/>
            <person name="Guo W.B."/>
            <person name="Han X.H."/>
            <person name="Huang E.J."/>
            <person name="Li L.F."/>
            <person name="Wei W."/>
            <person name="Gao Y.C."/>
            <person name="Liu J.Z."/>
            <person name="Shao H.Z."/>
            <person name="Wang X."/>
            <person name="Wang C.C."/>
            <person name="Yang T.C."/>
            <person name="Huo Q.B."/>
            <person name="Li W."/>
            <person name="Chen H.Y."/>
            <person name="Chen S.E."/>
            <person name="Zhou L.G."/>
            <person name="Ni X.B."/>
            <person name="Tian J.H."/>
            <person name="Sheng Y."/>
            <person name="Liu T."/>
            <person name="Pan Y.S."/>
            <person name="Xia L.Y."/>
            <person name="Li J."/>
            <person name="Zhao F."/>
            <person name="Cao W.C."/>
        </authorList>
    </citation>
    <scope>NUCLEOTIDE SEQUENCE</scope>
    <source>
        <strain evidence="2">Rmic-2018</strain>
    </source>
</reference>
<evidence type="ECO:0000313" key="3">
    <source>
        <dbReference type="Proteomes" id="UP000821866"/>
    </source>
</evidence>
<dbReference type="EMBL" id="JABSTU010000010">
    <property type="protein sequence ID" value="KAH8020109.1"/>
    <property type="molecule type" value="Genomic_DNA"/>
</dbReference>
<keyword evidence="3" id="KW-1185">Reference proteome</keyword>
<accession>A0A9J6DDA6</accession>
<gene>
    <name evidence="2" type="ORF">HPB51_024791</name>
</gene>
<evidence type="ECO:0000313" key="2">
    <source>
        <dbReference type="EMBL" id="KAH8020109.1"/>
    </source>
</evidence>
<proteinExistence type="predicted"/>